<accession>A0A1D1UQA4</accession>
<evidence type="ECO:0000259" key="1">
    <source>
        <dbReference type="Pfam" id="PF05699"/>
    </source>
</evidence>
<dbReference type="Proteomes" id="UP000186922">
    <property type="component" value="Unassembled WGS sequence"/>
</dbReference>
<dbReference type="AlphaFoldDB" id="A0A1D1UQA4"/>
<keyword evidence="3" id="KW-1185">Reference proteome</keyword>
<dbReference type="InterPro" id="IPR012337">
    <property type="entry name" value="RNaseH-like_sf"/>
</dbReference>
<dbReference type="InterPro" id="IPR008906">
    <property type="entry name" value="HATC_C_dom"/>
</dbReference>
<evidence type="ECO:0000313" key="2">
    <source>
        <dbReference type="EMBL" id="GAU89842.1"/>
    </source>
</evidence>
<dbReference type="Pfam" id="PF05699">
    <property type="entry name" value="Dimer_Tnp_hAT"/>
    <property type="match status" value="1"/>
</dbReference>
<organism evidence="2 3">
    <name type="scientific">Ramazzottius varieornatus</name>
    <name type="common">Water bear</name>
    <name type="synonym">Tardigrade</name>
    <dbReference type="NCBI Taxonomy" id="947166"/>
    <lineage>
        <taxon>Eukaryota</taxon>
        <taxon>Metazoa</taxon>
        <taxon>Ecdysozoa</taxon>
        <taxon>Tardigrada</taxon>
        <taxon>Eutardigrada</taxon>
        <taxon>Parachela</taxon>
        <taxon>Hypsibioidea</taxon>
        <taxon>Ramazzottiidae</taxon>
        <taxon>Ramazzottius</taxon>
    </lineage>
</organism>
<reference evidence="2 3" key="1">
    <citation type="journal article" date="2016" name="Nat. Commun.">
        <title>Extremotolerant tardigrade genome and improved radiotolerance of human cultured cells by tardigrade-unique protein.</title>
        <authorList>
            <person name="Hashimoto T."/>
            <person name="Horikawa D.D."/>
            <person name="Saito Y."/>
            <person name="Kuwahara H."/>
            <person name="Kozuka-Hata H."/>
            <person name="Shin-I T."/>
            <person name="Minakuchi Y."/>
            <person name="Ohishi K."/>
            <person name="Motoyama A."/>
            <person name="Aizu T."/>
            <person name="Enomoto A."/>
            <person name="Kondo K."/>
            <person name="Tanaka S."/>
            <person name="Hara Y."/>
            <person name="Koshikawa S."/>
            <person name="Sagara H."/>
            <person name="Miura T."/>
            <person name="Yokobori S."/>
            <person name="Miyagawa K."/>
            <person name="Suzuki Y."/>
            <person name="Kubo T."/>
            <person name="Oyama M."/>
            <person name="Kohara Y."/>
            <person name="Fujiyama A."/>
            <person name="Arakawa K."/>
            <person name="Katayama T."/>
            <person name="Toyoda A."/>
            <person name="Kunieda T."/>
        </authorList>
    </citation>
    <scope>NUCLEOTIDE SEQUENCE [LARGE SCALE GENOMIC DNA]</scope>
    <source>
        <strain evidence="2 3">YOKOZUNA-1</strain>
    </source>
</reference>
<protein>
    <recommendedName>
        <fullName evidence="1">HAT C-terminal dimerisation domain-containing protein</fullName>
    </recommendedName>
</protein>
<dbReference type="EMBL" id="BDGG01000001">
    <property type="protein sequence ID" value="GAU89842.1"/>
    <property type="molecule type" value="Genomic_DNA"/>
</dbReference>
<feature type="domain" description="HAT C-terminal dimerisation" evidence="1">
    <location>
        <begin position="321"/>
        <end position="389"/>
    </location>
</feature>
<dbReference type="SUPFAM" id="SSF53098">
    <property type="entry name" value="Ribonuclease H-like"/>
    <property type="match status" value="1"/>
</dbReference>
<dbReference type="GO" id="GO:0046983">
    <property type="term" value="F:protein dimerization activity"/>
    <property type="evidence" value="ECO:0007669"/>
    <property type="project" value="InterPro"/>
</dbReference>
<name>A0A1D1UQA4_RAMVA</name>
<gene>
    <name evidence="2" type="primary">RvY_02344-1</name>
    <name evidence="2" type="synonym">RvY_02344.1</name>
    <name evidence="2" type="ORF">RvY_02344</name>
</gene>
<comment type="caution">
    <text evidence="2">The sequence shown here is derived from an EMBL/GenBank/DDBJ whole genome shotgun (WGS) entry which is preliminary data.</text>
</comment>
<sequence>MDGKYIARLMKYVMGFYELDAQSCIEFVCDGHSANRRAFNQYLRTRIPNATYMTCFAHMWNNVHKDFIDSMPQINKFLSLAKMLFANSDQRVLAWQLFLEDRGIFKARPVFYVASRWSTWLKSGQYWLRYFDHFSEFIDEVDSAAQCISELKVLLRDYRQSVLVKFQLILLAILAIPLESKLAKCESSSLPAAPFVLQAVSKMQEFFSQAKVDCQDSKSIPESELFRDIPTNFDDARSEFRAALSKASKRLSNLIANEPSLRHPGASFLEAVQIFSPAALRSKRSNLSHQDIERWKGHLKCVKDVTAEEWADYIRMIKDFPELHRPEIVDLDDYWKKMAEDFPNLSRIALLNIWLTVNSVEVERGFSYMHTFLGSRRGSLTEKNIACLMSFCFNVRERSSNDVIRRFIS</sequence>
<evidence type="ECO:0000313" key="3">
    <source>
        <dbReference type="Proteomes" id="UP000186922"/>
    </source>
</evidence>
<proteinExistence type="predicted"/>